<evidence type="ECO:0000313" key="1">
    <source>
        <dbReference type="EMBL" id="SEV92236.1"/>
    </source>
</evidence>
<evidence type="ECO:0000313" key="2">
    <source>
        <dbReference type="Proteomes" id="UP000243605"/>
    </source>
</evidence>
<dbReference type="Proteomes" id="UP000243605">
    <property type="component" value="Unassembled WGS sequence"/>
</dbReference>
<organism evidence="1 2">
    <name type="scientific">Aliicoccus persicus</name>
    <dbReference type="NCBI Taxonomy" id="930138"/>
    <lineage>
        <taxon>Bacteria</taxon>
        <taxon>Bacillati</taxon>
        <taxon>Bacillota</taxon>
        <taxon>Bacilli</taxon>
        <taxon>Bacillales</taxon>
        <taxon>Staphylococcaceae</taxon>
        <taxon>Aliicoccus</taxon>
    </lineage>
</organism>
<dbReference type="AlphaFoldDB" id="A0A662Z441"/>
<proteinExistence type="predicted"/>
<name>A0A662Z441_9STAP</name>
<gene>
    <name evidence="1" type="ORF">SAMN05192557_0786</name>
</gene>
<sequence>MVAWFGWMEWDSRGEKGMLSPTKRGTVGFLRSESGHEEHY</sequence>
<accession>A0A662Z441</accession>
<protein>
    <submittedName>
        <fullName evidence="1">Uncharacterized protein</fullName>
    </submittedName>
</protein>
<keyword evidence="2" id="KW-1185">Reference proteome</keyword>
<dbReference type="EMBL" id="FOIT01000002">
    <property type="protein sequence ID" value="SEV92236.1"/>
    <property type="molecule type" value="Genomic_DNA"/>
</dbReference>
<reference evidence="1 2" key="1">
    <citation type="submission" date="2016-10" db="EMBL/GenBank/DDBJ databases">
        <authorList>
            <person name="Varghese N."/>
            <person name="Submissions S."/>
        </authorList>
    </citation>
    <scope>NUCLEOTIDE SEQUENCE [LARGE SCALE GENOMIC DNA]</scope>
    <source>
        <strain evidence="1 2">IBRC-M10081</strain>
    </source>
</reference>